<evidence type="ECO:0000256" key="2">
    <source>
        <dbReference type="ARBA" id="ARBA00001913"/>
    </source>
</evidence>
<sequence length="125" mass="13138">MWKNTVKAIFADLCLSKEDEAGMETRVMGGGAFNAADNVVQHNVCGSVSIPNVYASEYGKVYKSCGTFGACKRAITIEGDYSYGDGEVTGINEGTGDEATLVNLCTDAKTPCQLYKGPGKKSGSC</sequence>
<dbReference type="EMBL" id="MJBS01000088">
    <property type="protein sequence ID" value="OHE95096.1"/>
    <property type="molecule type" value="Genomic_DNA"/>
</dbReference>
<comment type="subcellular location">
    <subcellularLocation>
        <location evidence="3 10">Secreted</location>
    </subcellularLocation>
</comment>
<comment type="cofactor">
    <cofactor evidence="2 10">
        <name>Ca(2+)</name>
        <dbReference type="ChEBI" id="CHEBI:29108"/>
    </cofactor>
</comment>
<keyword evidence="12" id="KW-1185">Reference proteome</keyword>
<evidence type="ECO:0000256" key="3">
    <source>
        <dbReference type="ARBA" id="ARBA00004613"/>
    </source>
</evidence>
<keyword evidence="7 10" id="KW-0106">Calcium</keyword>
<reference evidence="11 12" key="1">
    <citation type="submission" date="2016-09" db="EMBL/GenBank/DDBJ databases">
        <authorList>
            <person name="Capua I."/>
            <person name="De Benedictis P."/>
            <person name="Joannis T."/>
            <person name="Lombin L.H."/>
            <person name="Cattoli G."/>
        </authorList>
    </citation>
    <scope>NUCLEOTIDE SEQUENCE [LARGE SCALE GENOMIC DNA]</scope>
    <source>
        <strain evidence="11 12">IMI 309357</strain>
    </source>
</reference>
<evidence type="ECO:0000256" key="7">
    <source>
        <dbReference type="ARBA" id="ARBA00022837"/>
    </source>
</evidence>
<protein>
    <recommendedName>
        <fullName evidence="10">Pectate lyase</fullName>
        <ecNumber evidence="10">4.2.2.2</ecNumber>
    </recommendedName>
</protein>
<dbReference type="Pfam" id="PF03211">
    <property type="entry name" value="Pectate_lyase"/>
    <property type="match status" value="1"/>
</dbReference>
<dbReference type="InterPro" id="IPR004898">
    <property type="entry name" value="Pectate_lyase_PlyH/PlyE-like"/>
</dbReference>
<dbReference type="PANTHER" id="PTHR33407">
    <property type="entry name" value="PECTATE LYASE F-RELATED"/>
    <property type="match status" value="1"/>
</dbReference>
<evidence type="ECO:0000313" key="12">
    <source>
        <dbReference type="Proteomes" id="UP000176998"/>
    </source>
</evidence>
<name>A0A1G4B162_9PEZI</name>
<dbReference type="GO" id="GO:0030570">
    <property type="term" value="F:pectate lyase activity"/>
    <property type="evidence" value="ECO:0007669"/>
    <property type="project" value="UniProtKB-UniRule"/>
</dbReference>
<comment type="similarity">
    <text evidence="4 10">Belongs to the polysaccharide lyase 3 family.</text>
</comment>
<comment type="caution">
    <text evidence="11">The sequence shown here is derived from an EMBL/GenBank/DDBJ whole genome shotgun (WGS) entry which is preliminary data.</text>
</comment>
<evidence type="ECO:0000256" key="6">
    <source>
        <dbReference type="ARBA" id="ARBA00022729"/>
    </source>
</evidence>
<dbReference type="STRING" id="1209926.A0A1G4B162"/>
<dbReference type="EC" id="4.2.2.2" evidence="10"/>
<dbReference type="GO" id="GO:0045490">
    <property type="term" value="P:pectin catabolic process"/>
    <property type="evidence" value="ECO:0007669"/>
    <property type="project" value="TreeGrafter"/>
</dbReference>
<dbReference type="RefSeq" id="XP_022472258.1">
    <property type="nucleotide sequence ID" value="XM_022621249.1"/>
</dbReference>
<gene>
    <name evidence="11" type="ORF">CORC01_09620</name>
</gene>
<evidence type="ECO:0000313" key="11">
    <source>
        <dbReference type="EMBL" id="OHE95096.1"/>
    </source>
</evidence>
<dbReference type="Gene3D" id="2.160.20.10">
    <property type="entry name" value="Single-stranded right-handed beta-helix, Pectin lyase-like"/>
    <property type="match status" value="1"/>
</dbReference>
<comment type="catalytic activity">
    <reaction evidence="1 10">
        <text>Eliminative cleavage of (1-&gt;4)-alpha-D-galacturonan to give oligosaccharides with 4-deoxy-alpha-D-galact-4-enuronosyl groups at their non-reducing ends.</text>
        <dbReference type="EC" id="4.2.2.2"/>
    </reaction>
</comment>
<dbReference type="GO" id="GO:0005576">
    <property type="term" value="C:extracellular region"/>
    <property type="evidence" value="ECO:0007669"/>
    <property type="project" value="UniProtKB-SubCell"/>
</dbReference>
<evidence type="ECO:0000256" key="5">
    <source>
        <dbReference type="ARBA" id="ARBA00022525"/>
    </source>
</evidence>
<evidence type="ECO:0000256" key="4">
    <source>
        <dbReference type="ARBA" id="ARBA00006463"/>
    </source>
</evidence>
<organism evidence="11 12">
    <name type="scientific">Colletotrichum orchidophilum</name>
    <dbReference type="NCBI Taxonomy" id="1209926"/>
    <lineage>
        <taxon>Eukaryota</taxon>
        <taxon>Fungi</taxon>
        <taxon>Dikarya</taxon>
        <taxon>Ascomycota</taxon>
        <taxon>Pezizomycotina</taxon>
        <taxon>Sordariomycetes</taxon>
        <taxon>Hypocreomycetidae</taxon>
        <taxon>Glomerellales</taxon>
        <taxon>Glomerellaceae</taxon>
        <taxon>Colletotrichum</taxon>
    </lineage>
</organism>
<evidence type="ECO:0000256" key="10">
    <source>
        <dbReference type="RuleBase" id="RU367009"/>
    </source>
</evidence>
<dbReference type="SUPFAM" id="SSF51126">
    <property type="entry name" value="Pectin lyase-like"/>
    <property type="match status" value="1"/>
</dbReference>
<dbReference type="PANTHER" id="PTHR33407:SF9">
    <property type="entry name" value="PECTATE LYASE F-RELATED"/>
    <property type="match status" value="1"/>
</dbReference>
<dbReference type="GeneID" id="34562759"/>
<dbReference type="OrthoDB" id="441042at2759"/>
<keyword evidence="8 10" id="KW-0456">Lyase</keyword>
<evidence type="ECO:0000256" key="8">
    <source>
        <dbReference type="ARBA" id="ARBA00023239"/>
    </source>
</evidence>
<evidence type="ECO:0000256" key="1">
    <source>
        <dbReference type="ARBA" id="ARBA00000695"/>
    </source>
</evidence>
<proteinExistence type="inferred from homology"/>
<keyword evidence="5 10" id="KW-0964">Secreted</keyword>
<dbReference type="InterPro" id="IPR012334">
    <property type="entry name" value="Pectin_lyas_fold"/>
</dbReference>
<keyword evidence="6" id="KW-0732">Signal</keyword>
<dbReference type="AlphaFoldDB" id="A0A1G4B162"/>
<dbReference type="InterPro" id="IPR011050">
    <property type="entry name" value="Pectin_lyase_fold/virulence"/>
</dbReference>
<dbReference type="Proteomes" id="UP000176998">
    <property type="component" value="Unassembled WGS sequence"/>
</dbReference>
<comment type="function">
    <text evidence="9 10">Pectinolytic enzyme consist of four classes of enzymes: pectin lyase, polygalacturonase, pectin methylesterase and rhamnogalacturonase. Among pectinolytic enzymes, pectin lyase is the most important in depolymerization of pectin, since it cleaves internal glycosidic bonds of highly methylated pectins. Favors pectate, the anion, over pectin, the methyl ester.</text>
</comment>
<evidence type="ECO:0000256" key="9">
    <source>
        <dbReference type="ARBA" id="ARBA00025679"/>
    </source>
</evidence>
<accession>A0A1G4B162</accession>